<evidence type="ECO:0000313" key="4">
    <source>
        <dbReference type="Proteomes" id="UP001143364"/>
    </source>
</evidence>
<feature type="transmembrane region" description="Helical" evidence="2">
    <location>
        <begin position="6"/>
        <end position="26"/>
    </location>
</feature>
<feature type="region of interest" description="Disordered" evidence="1">
    <location>
        <begin position="189"/>
        <end position="219"/>
    </location>
</feature>
<reference evidence="3" key="2">
    <citation type="submission" date="2023-01" db="EMBL/GenBank/DDBJ databases">
        <authorList>
            <person name="Sun Q."/>
            <person name="Evtushenko L."/>
        </authorList>
    </citation>
    <scope>NUCLEOTIDE SEQUENCE</scope>
    <source>
        <strain evidence="3">VKM B-2555</strain>
    </source>
</reference>
<evidence type="ECO:0000256" key="2">
    <source>
        <dbReference type="SAM" id="Phobius"/>
    </source>
</evidence>
<dbReference type="AlphaFoldDB" id="A0A9W6JH95"/>
<evidence type="ECO:0000313" key="3">
    <source>
        <dbReference type="EMBL" id="GLK76218.1"/>
    </source>
</evidence>
<keyword evidence="2" id="KW-0472">Membrane</keyword>
<evidence type="ECO:0000256" key="1">
    <source>
        <dbReference type="SAM" id="MobiDB-lite"/>
    </source>
</evidence>
<organism evidence="3 4">
    <name type="scientific">Methylopila jiangsuensis</name>
    <dbReference type="NCBI Taxonomy" id="586230"/>
    <lineage>
        <taxon>Bacteria</taxon>
        <taxon>Pseudomonadati</taxon>
        <taxon>Pseudomonadota</taxon>
        <taxon>Alphaproteobacteria</taxon>
        <taxon>Hyphomicrobiales</taxon>
        <taxon>Methylopilaceae</taxon>
        <taxon>Methylopila</taxon>
    </lineage>
</organism>
<keyword evidence="2" id="KW-0812">Transmembrane</keyword>
<keyword evidence="2" id="KW-1133">Transmembrane helix</keyword>
<sequence length="219" mass="24431">MGFRVRVWAAILIGGFAVGLGARALMEREPRDRVSAEWRDLAERCIASIEHGTPLNTADLKPYAPPAGLRADRGFRPERENAWREDGGRFAIIENDVARNPTGQRKCRVVLATTYDALTNMEQAALIRTFLLLRRDMIADSLYETPHIDQIHPLVLLLARSTTRNARNCQTVVMLAFDPDNRSAWISVGERQDAPCGRSSPAAPQNPQTPPRPPSPDRI</sequence>
<feature type="compositionally biased region" description="Pro residues" evidence="1">
    <location>
        <begin position="207"/>
        <end position="219"/>
    </location>
</feature>
<comment type="caution">
    <text evidence="3">The sequence shown here is derived from an EMBL/GenBank/DDBJ whole genome shotgun (WGS) entry which is preliminary data.</text>
</comment>
<keyword evidence="4" id="KW-1185">Reference proteome</keyword>
<gene>
    <name evidence="3" type="ORF">GCM10008171_14720</name>
</gene>
<accession>A0A9W6JH95</accession>
<proteinExistence type="predicted"/>
<dbReference type="Proteomes" id="UP001143364">
    <property type="component" value="Unassembled WGS sequence"/>
</dbReference>
<reference evidence="3" key="1">
    <citation type="journal article" date="2014" name="Int. J. Syst. Evol. Microbiol.">
        <title>Complete genome sequence of Corynebacterium casei LMG S-19264T (=DSM 44701T), isolated from a smear-ripened cheese.</title>
        <authorList>
            <consortium name="US DOE Joint Genome Institute (JGI-PGF)"/>
            <person name="Walter F."/>
            <person name="Albersmeier A."/>
            <person name="Kalinowski J."/>
            <person name="Ruckert C."/>
        </authorList>
    </citation>
    <scope>NUCLEOTIDE SEQUENCE</scope>
    <source>
        <strain evidence="3">VKM B-2555</strain>
    </source>
</reference>
<protein>
    <submittedName>
        <fullName evidence="3">Uncharacterized protein</fullName>
    </submittedName>
</protein>
<dbReference type="EMBL" id="BSFK01000007">
    <property type="protein sequence ID" value="GLK76218.1"/>
    <property type="molecule type" value="Genomic_DNA"/>
</dbReference>
<name>A0A9W6JH95_9HYPH</name>